<dbReference type="KEGG" id="fpf:DCC35_10985"/>
<proteinExistence type="predicted"/>
<sequence length="141" mass="14855">MLKVALSTVLLFVITVGCKDDYEPYAHVTFTETGTEIENTSSDIEGDVVGDGGSTTEVYTWNNSRTTVEFNMDITAVKGGSFNLTIQDADGVEVLNETLVVGQGDDSRSGVSASGTPGDWTVTVTLVEFNGDGSFSVNPGN</sequence>
<reference evidence="1 2" key="1">
    <citation type="submission" date="2018-04" db="EMBL/GenBank/DDBJ databases">
        <title>Complete genome uncultured novel isolate.</title>
        <authorList>
            <person name="Merlino G."/>
        </authorList>
    </citation>
    <scope>NUCLEOTIDE SEQUENCE [LARGE SCALE GENOMIC DNA]</scope>
    <source>
        <strain evidence="2">R1DC9</strain>
    </source>
</reference>
<dbReference type="PROSITE" id="PS51257">
    <property type="entry name" value="PROKAR_LIPOPROTEIN"/>
    <property type="match status" value="1"/>
</dbReference>
<accession>A0A4D7JN58</accession>
<dbReference type="AlphaFoldDB" id="A0A4D7JN58"/>
<protein>
    <submittedName>
        <fullName evidence="1">Uncharacterized protein</fullName>
    </submittedName>
</protein>
<dbReference type="OrthoDB" id="979528at2"/>
<evidence type="ECO:0000313" key="1">
    <source>
        <dbReference type="EMBL" id="QCK17061.1"/>
    </source>
</evidence>
<gene>
    <name evidence="1" type="ORF">DCC35_10985</name>
</gene>
<dbReference type="Proteomes" id="UP000298616">
    <property type="component" value="Chromosome"/>
</dbReference>
<dbReference type="EMBL" id="CP028923">
    <property type="protein sequence ID" value="QCK17061.1"/>
    <property type="molecule type" value="Genomic_DNA"/>
</dbReference>
<keyword evidence="2" id="KW-1185">Reference proteome</keyword>
<name>A0A4D7JN58_9BACT</name>
<evidence type="ECO:0000313" key="2">
    <source>
        <dbReference type="Proteomes" id="UP000298616"/>
    </source>
</evidence>
<organism evidence="1 2">
    <name type="scientific">Mangrovivirga cuniculi</name>
    <dbReference type="NCBI Taxonomy" id="2715131"/>
    <lineage>
        <taxon>Bacteria</taxon>
        <taxon>Pseudomonadati</taxon>
        <taxon>Bacteroidota</taxon>
        <taxon>Cytophagia</taxon>
        <taxon>Cytophagales</taxon>
        <taxon>Mangrovivirgaceae</taxon>
        <taxon>Mangrovivirga</taxon>
    </lineage>
</organism>